<evidence type="ECO:0000256" key="8">
    <source>
        <dbReference type="SAM" id="Phobius"/>
    </source>
</evidence>
<dbReference type="GO" id="GO:0016020">
    <property type="term" value="C:membrane"/>
    <property type="evidence" value="ECO:0007669"/>
    <property type="project" value="UniProtKB-SubCell"/>
</dbReference>
<dbReference type="NCBIfam" id="TIGR00912">
    <property type="entry name" value="2A0309"/>
    <property type="match status" value="1"/>
</dbReference>
<keyword evidence="7 8" id="KW-0472">Membrane</keyword>
<evidence type="ECO:0000256" key="4">
    <source>
        <dbReference type="ARBA" id="ARBA00022544"/>
    </source>
</evidence>
<feature type="transmembrane region" description="Helical" evidence="8">
    <location>
        <begin position="324"/>
        <end position="346"/>
    </location>
</feature>
<dbReference type="Proteomes" id="UP000231932">
    <property type="component" value="Chromosome"/>
</dbReference>
<feature type="transmembrane region" description="Helical" evidence="8">
    <location>
        <begin position="150"/>
        <end position="169"/>
    </location>
</feature>
<protein>
    <submittedName>
        <fullName evidence="9">Spore gernimation protein</fullName>
    </submittedName>
</protein>
<feature type="transmembrane region" description="Helical" evidence="8">
    <location>
        <begin position="375"/>
        <end position="400"/>
    </location>
</feature>
<keyword evidence="5 8" id="KW-0812">Transmembrane</keyword>
<comment type="similarity">
    <text evidence="2">Belongs to the amino acid-polyamine-organocation (APC) superfamily. Spore germination protein (SGP) (TC 2.A.3.9) family.</text>
</comment>
<name>A0A2K8NCC9_9BACL</name>
<feature type="transmembrane region" description="Helical" evidence="8">
    <location>
        <begin position="122"/>
        <end position="144"/>
    </location>
</feature>
<accession>A0A2K8NCC9</accession>
<feature type="transmembrane region" description="Helical" evidence="8">
    <location>
        <begin position="412"/>
        <end position="432"/>
    </location>
</feature>
<feature type="transmembrane region" description="Helical" evidence="8">
    <location>
        <begin position="295"/>
        <end position="312"/>
    </location>
</feature>
<evidence type="ECO:0000256" key="3">
    <source>
        <dbReference type="ARBA" id="ARBA00022448"/>
    </source>
</evidence>
<proteinExistence type="inferred from homology"/>
<feature type="transmembrane region" description="Helical" evidence="8">
    <location>
        <begin position="225"/>
        <end position="243"/>
    </location>
</feature>
<reference evidence="10" key="1">
    <citation type="submission" date="2017-11" db="EMBL/GenBank/DDBJ databases">
        <title>Complete Genome Sequence of Kyrpidia sp. Strain EA-1, a thermophilic, hydrogen-oxidizing Bacterium, isolated from the Azores.</title>
        <authorList>
            <person name="Reiner J.E."/>
            <person name="Lapp C.J."/>
            <person name="Bunk B."/>
            <person name="Gescher J."/>
        </authorList>
    </citation>
    <scope>NUCLEOTIDE SEQUENCE [LARGE SCALE GENOMIC DNA]</scope>
    <source>
        <strain evidence="10">EA-1</strain>
    </source>
</reference>
<organism evidence="9 10">
    <name type="scientific">Kyrpidia spormannii</name>
    <dbReference type="NCBI Taxonomy" id="2055160"/>
    <lineage>
        <taxon>Bacteria</taxon>
        <taxon>Bacillati</taxon>
        <taxon>Bacillota</taxon>
        <taxon>Bacilli</taxon>
        <taxon>Bacillales</taxon>
        <taxon>Alicyclobacillaceae</taxon>
        <taxon>Kyrpidia</taxon>
    </lineage>
</organism>
<sequence length="477" mass="52421">MGRGFHCLVREPPAGFSTRAFAPFRRRIQNAETPRQETGGLKPALTFTSEVYCGPAPGKRGRVGRGEIWPIKQFFGFILAAEFAHTACDQMCPGRLERRRRAEGQGRWKAVKQQLSELQLSFLMIWLVLGTGILFLPFAISRFVVRDAWLTGPFFFIGGAVVVLVIMGFRRMFPGQTMMEGYFTVFGPWFGRAVGLGSLVWLYVTEATAIRQMVLFLTDTLLSDTPGYVMAGLFFIPVVYAVTQGLEAVGRMGEIITPVGVVLVMALSLFSLQYADFHHVQPVLADGLDPVLRATVVPWLYGVELMTVVQIRPAVAGGRIYRPLWVAVVAISVAGLLAETVVTTILGDSRQHVHYPTLEVVRALRVADFLERLDAIYVIGILATMFLKVSVLHYTLATAISQWAGLRHHRSVVVPGAILVWAGSLMLFSSGINMRYEIINDGWGFSMAGGVGLPVAAVVVQGVRRGFGRWLGRSAAG</sequence>
<dbReference type="GO" id="GO:0009847">
    <property type="term" value="P:spore germination"/>
    <property type="evidence" value="ECO:0007669"/>
    <property type="project" value="InterPro"/>
</dbReference>
<feature type="transmembrane region" description="Helical" evidence="8">
    <location>
        <begin position="255"/>
        <end position="275"/>
    </location>
</feature>
<evidence type="ECO:0000256" key="5">
    <source>
        <dbReference type="ARBA" id="ARBA00022692"/>
    </source>
</evidence>
<keyword evidence="10" id="KW-1185">Reference proteome</keyword>
<keyword evidence="3" id="KW-0813">Transport</keyword>
<gene>
    <name evidence="9" type="ORF">CVV65_14750</name>
</gene>
<dbReference type="InterPro" id="IPR004761">
    <property type="entry name" value="Spore_GerAB"/>
</dbReference>
<feature type="transmembrane region" description="Helical" evidence="8">
    <location>
        <begin position="181"/>
        <end position="205"/>
    </location>
</feature>
<evidence type="ECO:0000256" key="7">
    <source>
        <dbReference type="ARBA" id="ARBA00023136"/>
    </source>
</evidence>
<dbReference type="PANTHER" id="PTHR34975:SF2">
    <property type="entry name" value="SPORE GERMINATION PROTEIN A2"/>
    <property type="match status" value="1"/>
</dbReference>
<evidence type="ECO:0000256" key="6">
    <source>
        <dbReference type="ARBA" id="ARBA00022989"/>
    </source>
</evidence>
<evidence type="ECO:0000256" key="2">
    <source>
        <dbReference type="ARBA" id="ARBA00007998"/>
    </source>
</evidence>
<evidence type="ECO:0000313" key="9">
    <source>
        <dbReference type="EMBL" id="ATY86032.1"/>
    </source>
</evidence>
<dbReference type="KEGG" id="kyr:CVV65_14750"/>
<dbReference type="AlphaFoldDB" id="A0A2K8NCC9"/>
<dbReference type="EMBL" id="CP024955">
    <property type="protein sequence ID" value="ATY86032.1"/>
    <property type="molecule type" value="Genomic_DNA"/>
</dbReference>
<dbReference type="PANTHER" id="PTHR34975">
    <property type="entry name" value="SPORE GERMINATION PROTEIN A2"/>
    <property type="match status" value="1"/>
</dbReference>
<comment type="subcellular location">
    <subcellularLocation>
        <location evidence="1">Membrane</location>
        <topology evidence="1">Multi-pass membrane protein</topology>
    </subcellularLocation>
</comment>
<dbReference type="Pfam" id="PF03845">
    <property type="entry name" value="Spore_permease"/>
    <property type="match status" value="1"/>
</dbReference>
<evidence type="ECO:0000256" key="1">
    <source>
        <dbReference type="ARBA" id="ARBA00004141"/>
    </source>
</evidence>
<evidence type="ECO:0000313" key="10">
    <source>
        <dbReference type="Proteomes" id="UP000231932"/>
    </source>
</evidence>
<keyword evidence="4" id="KW-0309">Germination</keyword>
<keyword evidence="6 8" id="KW-1133">Transmembrane helix</keyword>
<feature type="transmembrane region" description="Helical" evidence="8">
    <location>
        <begin position="444"/>
        <end position="463"/>
    </location>
</feature>